<dbReference type="AlphaFoldDB" id="A0A3S1DFH4"/>
<dbReference type="GO" id="GO:0003886">
    <property type="term" value="F:DNA (cytosine-5-)-methyltransferase activity"/>
    <property type="evidence" value="ECO:0007669"/>
    <property type="project" value="UniProtKB-EC"/>
</dbReference>
<evidence type="ECO:0000256" key="5">
    <source>
        <dbReference type="ARBA" id="ARBA00022747"/>
    </source>
</evidence>
<comment type="caution">
    <text evidence="8">The sequence shown here is derived from an EMBL/GenBank/DDBJ whole genome shotgun (WGS) entry which is preliminary data.</text>
</comment>
<evidence type="ECO:0000313" key="9">
    <source>
        <dbReference type="Proteomes" id="UP000279446"/>
    </source>
</evidence>
<dbReference type="Pfam" id="PF00145">
    <property type="entry name" value="DNA_methylase"/>
    <property type="match status" value="1"/>
</dbReference>
<evidence type="ECO:0000256" key="6">
    <source>
        <dbReference type="PROSITE-ProRule" id="PRU01016"/>
    </source>
</evidence>
<dbReference type="EMBL" id="RZNY01000018">
    <property type="protein sequence ID" value="RUT43726.1"/>
    <property type="molecule type" value="Genomic_DNA"/>
</dbReference>
<evidence type="ECO:0000256" key="7">
    <source>
        <dbReference type="RuleBase" id="RU000416"/>
    </source>
</evidence>
<proteinExistence type="inferred from homology"/>
<organism evidence="8 9">
    <name type="scientific">Paenibacillus anaericanus</name>
    <dbReference type="NCBI Taxonomy" id="170367"/>
    <lineage>
        <taxon>Bacteria</taxon>
        <taxon>Bacillati</taxon>
        <taxon>Bacillota</taxon>
        <taxon>Bacilli</taxon>
        <taxon>Bacillales</taxon>
        <taxon>Paenibacillaceae</taxon>
        <taxon>Paenibacillus</taxon>
    </lineage>
</organism>
<dbReference type="PANTHER" id="PTHR10629">
    <property type="entry name" value="CYTOSINE-SPECIFIC METHYLTRANSFERASE"/>
    <property type="match status" value="1"/>
</dbReference>
<dbReference type="PRINTS" id="PR00105">
    <property type="entry name" value="C5METTRFRASE"/>
</dbReference>
<evidence type="ECO:0000256" key="3">
    <source>
        <dbReference type="ARBA" id="ARBA00022679"/>
    </source>
</evidence>
<feature type="active site" evidence="6">
    <location>
        <position position="80"/>
    </location>
</feature>
<dbReference type="InterPro" id="IPR001525">
    <property type="entry name" value="C5_MeTfrase"/>
</dbReference>
<dbReference type="OrthoDB" id="9813719at2"/>
<dbReference type="GO" id="GO:0044027">
    <property type="term" value="P:negative regulation of gene expression via chromosomal CpG island methylation"/>
    <property type="evidence" value="ECO:0007669"/>
    <property type="project" value="TreeGrafter"/>
</dbReference>
<evidence type="ECO:0000256" key="1">
    <source>
        <dbReference type="ARBA" id="ARBA00011975"/>
    </source>
</evidence>
<dbReference type="GO" id="GO:0009307">
    <property type="term" value="P:DNA restriction-modification system"/>
    <property type="evidence" value="ECO:0007669"/>
    <property type="project" value="UniProtKB-KW"/>
</dbReference>
<dbReference type="Gene3D" id="3.90.120.10">
    <property type="entry name" value="DNA Methylase, subunit A, domain 2"/>
    <property type="match status" value="1"/>
</dbReference>
<reference evidence="8 9" key="1">
    <citation type="submission" date="2018-12" db="EMBL/GenBank/DDBJ databases">
        <authorList>
            <person name="Sun L."/>
            <person name="Chen Z."/>
        </authorList>
    </citation>
    <scope>NUCLEOTIDE SEQUENCE [LARGE SCALE GENOMIC DNA]</scope>
    <source>
        <strain evidence="8 9">DSM 15890</strain>
    </source>
</reference>
<keyword evidence="4 6" id="KW-0949">S-adenosyl-L-methionine</keyword>
<dbReference type="RefSeq" id="WP_127193741.1">
    <property type="nucleotide sequence ID" value="NZ_RZNY01000018.1"/>
</dbReference>
<evidence type="ECO:0000256" key="2">
    <source>
        <dbReference type="ARBA" id="ARBA00022603"/>
    </source>
</evidence>
<dbReference type="GO" id="GO:0032259">
    <property type="term" value="P:methylation"/>
    <property type="evidence" value="ECO:0007669"/>
    <property type="project" value="UniProtKB-KW"/>
</dbReference>
<protein>
    <recommendedName>
        <fullName evidence="1">DNA (cytosine-5-)-methyltransferase</fullName>
        <ecNumber evidence="1">2.1.1.37</ecNumber>
    </recommendedName>
</protein>
<dbReference type="EC" id="2.1.1.37" evidence="1"/>
<keyword evidence="9" id="KW-1185">Reference proteome</keyword>
<dbReference type="NCBIfam" id="TIGR00675">
    <property type="entry name" value="dcm"/>
    <property type="match status" value="1"/>
</dbReference>
<evidence type="ECO:0000313" key="8">
    <source>
        <dbReference type="EMBL" id="RUT43726.1"/>
    </source>
</evidence>
<dbReference type="GO" id="GO:0003677">
    <property type="term" value="F:DNA binding"/>
    <property type="evidence" value="ECO:0007669"/>
    <property type="project" value="TreeGrafter"/>
</dbReference>
<dbReference type="InterPro" id="IPR050390">
    <property type="entry name" value="C5-Methyltransferase"/>
</dbReference>
<keyword evidence="3 6" id="KW-0808">Transferase</keyword>
<name>A0A3S1DFH4_9BACL</name>
<dbReference type="Gene3D" id="3.40.50.150">
    <property type="entry name" value="Vaccinia Virus protein VP39"/>
    <property type="match status" value="1"/>
</dbReference>
<sequence>MTYSIVSLFSGAGFLDFGFSENGFDIIRGYELIKEFADANNYNHQLRYGHTDTFISHGDITLVEPKDIPKARGVIGGPPCQDFSIGNANSPGVDGDRGKLVWDFLDKISYLNPDFFLFENVEALYRTKKHRQEALEPMIKKFGEMGYTVYFKVLNTLEYGIPQDRSRVFIVGIKNQIVLSLNSVGLPGFEWPEPSLLKPKTTYNWPDVMDFGAVIDEEEYRGASAVPYELTIHSVIGNTEELSGLPNHVAFRPYSNRFLTVPEGDVKRKSFKRLHRFRYSPTVAYGNNEVHLHPTLPRRLTVREALRLQSVPDWYQFRENTPLGKMFKMVSNGVAFRLAELLAIQIKKVLDEYNEIEMSKNSSTSIVIS</sequence>
<accession>A0A3S1DFH4</accession>
<dbReference type="SUPFAM" id="SSF53335">
    <property type="entry name" value="S-adenosyl-L-methionine-dependent methyltransferases"/>
    <property type="match status" value="1"/>
</dbReference>
<dbReference type="PROSITE" id="PS51679">
    <property type="entry name" value="SAM_MT_C5"/>
    <property type="match status" value="1"/>
</dbReference>
<dbReference type="Proteomes" id="UP000279446">
    <property type="component" value="Unassembled WGS sequence"/>
</dbReference>
<keyword evidence="2 6" id="KW-0489">Methyltransferase</keyword>
<evidence type="ECO:0000256" key="4">
    <source>
        <dbReference type="ARBA" id="ARBA00022691"/>
    </source>
</evidence>
<dbReference type="InterPro" id="IPR029063">
    <property type="entry name" value="SAM-dependent_MTases_sf"/>
</dbReference>
<keyword evidence="5" id="KW-0680">Restriction system</keyword>
<dbReference type="PANTHER" id="PTHR10629:SF52">
    <property type="entry name" value="DNA (CYTOSINE-5)-METHYLTRANSFERASE 1"/>
    <property type="match status" value="1"/>
</dbReference>
<comment type="similarity">
    <text evidence="6 7">Belongs to the class I-like SAM-binding methyltransferase superfamily. C5-methyltransferase family.</text>
</comment>
<gene>
    <name evidence="8" type="ORF">EJP82_19495</name>
</gene>